<feature type="region of interest" description="Disordered" evidence="1">
    <location>
        <begin position="37"/>
        <end position="82"/>
    </location>
</feature>
<evidence type="ECO:0000256" key="1">
    <source>
        <dbReference type="SAM" id="MobiDB-lite"/>
    </source>
</evidence>
<dbReference type="GeneID" id="85317744"/>
<dbReference type="RefSeq" id="XP_060293885.1">
    <property type="nucleotide sequence ID" value="XM_060434474.1"/>
</dbReference>
<name>A0AA40AB18_9PEZI</name>
<reference evidence="2" key="1">
    <citation type="submission" date="2023-06" db="EMBL/GenBank/DDBJ databases">
        <title>Genome-scale phylogeny and comparative genomics of the fungal order Sordariales.</title>
        <authorList>
            <consortium name="Lawrence Berkeley National Laboratory"/>
            <person name="Hensen N."/>
            <person name="Bonometti L."/>
            <person name="Westerberg I."/>
            <person name="Brannstrom I.O."/>
            <person name="Guillou S."/>
            <person name="Cros-Aarteil S."/>
            <person name="Calhoun S."/>
            <person name="Haridas S."/>
            <person name="Kuo A."/>
            <person name="Mondo S."/>
            <person name="Pangilinan J."/>
            <person name="Riley R."/>
            <person name="LaButti K."/>
            <person name="Andreopoulos B."/>
            <person name="Lipzen A."/>
            <person name="Chen C."/>
            <person name="Yanf M."/>
            <person name="Daum C."/>
            <person name="Ng V."/>
            <person name="Clum A."/>
            <person name="Steindorff A."/>
            <person name="Ohm R."/>
            <person name="Martin F."/>
            <person name="Silar P."/>
            <person name="Natvig D."/>
            <person name="Lalanne C."/>
            <person name="Gautier V."/>
            <person name="Ament-velasquez S.L."/>
            <person name="Kruys A."/>
            <person name="Hutchinson M.I."/>
            <person name="Powell A.J."/>
            <person name="Barry K."/>
            <person name="Miller A.N."/>
            <person name="Grigoriev I.V."/>
            <person name="Debuchy R."/>
            <person name="Gladieux P."/>
            <person name="Thoren M.H."/>
            <person name="Johannesson H."/>
        </authorList>
    </citation>
    <scope>NUCLEOTIDE SEQUENCE</scope>
    <source>
        <strain evidence="2">SMH2392-1A</strain>
    </source>
</reference>
<comment type="caution">
    <text evidence="2">The sequence shown here is derived from an EMBL/GenBank/DDBJ whole genome shotgun (WGS) entry which is preliminary data.</text>
</comment>
<accession>A0AA40AB18</accession>
<keyword evidence="3" id="KW-1185">Reference proteome</keyword>
<sequence>MFPLPAPVIIRITRRSRLSVSFCRLLWCVSARYTECGADCDSDKTAPPLSGSPPERRHLPGQKWSRRDAPGPPESRLETLWSNSPDACNLEGDYLHKPPSVMKVRIHARAGTLL</sequence>
<dbReference type="EMBL" id="JAUIRO010000005">
    <property type="protein sequence ID" value="KAK0712562.1"/>
    <property type="molecule type" value="Genomic_DNA"/>
</dbReference>
<organism evidence="2 3">
    <name type="scientific">Lasiosphaeria miniovina</name>
    <dbReference type="NCBI Taxonomy" id="1954250"/>
    <lineage>
        <taxon>Eukaryota</taxon>
        <taxon>Fungi</taxon>
        <taxon>Dikarya</taxon>
        <taxon>Ascomycota</taxon>
        <taxon>Pezizomycotina</taxon>
        <taxon>Sordariomycetes</taxon>
        <taxon>Sordariomycetidae</taxon>
        <taxon>Sordariales</taxon>
        <taxon>Lasiosphaeriaceae</taxon>
        <taxon>Lasiosphaeria</taxon>
    </lineage>
</organism>
<evidence type="ECO:0000313" key="3">
    <source>
        <dbReference type="Proteomes" id="UP001172101"/>
    </source>
</evidence>
<proteinExistence type="predicted"/>
<protein>
    <submittedName>
        <fullName evidence="2">Uncharacterized protein</fullName>
    </submittedName>
</protein>
<dbReference type="Proteomes" id="UP001172101">
    <property type="component" value="Unassembled WGS sequence"/>
</dbReference>
<gene>
    <name evidence="2" type="ORF">B0T26DRAFT_340058</name>
</gene>
<dbReference type="AlphaFoldDB" id="A0AA40AB18"/>
<evidence type="ECO:0000313" key="2">
    <source>
        <dbReference type="EMBL" id="KAK0712562.1"/>
    </source>
</evidence>